<gene>
    <name evidence="2" type="ORF">KL86DPRO_20092</name>
</gene>
<evidence type="ECO:0000313" key="2">
    <source>
        <dbReference type="EMBL" id="SBW03141.1"/>
    </source>
</evidence>
<sequence length="132" mass="14122">MEKKTTGGFLRTALPVIILCVSVFLAMLFSNGGVASYLGPGQAERDRKKQAFIENRTLLSLQLAKCRQYKTSVDDAYICGGSSLIYKNLASSGDCLLAEEAAKELGLTVRDFSIPRTLTPKGALTPKASTGS</sequence>
<keyword evidence="1" id="KW-0472">Membrane</keyword>
<dbReference type="EMBL" id="FLUQ01000002">
    <property type="protein sequence ID" value="SBW03141.1"/>
    <property type="molecule type" value="Genomic_DNA"/>
</dbReference>
<protein>
    <submittedName>
        <fullName evidence="2">Uncharacterized protein</fullName>
    </submittedName>
</protein>
<proteinExistence type="predicted"/>
<dbReference type="AlphaFoldDB" id="A0A212JUL3"/>
<feature type="transmembrane region" description="Helical" evidence="1">
    <location>
        <begin position="12"/>
        <end position="39"/>
    </location>
</feature>
<keyword evidence="1" id="KW-0812">Transmembrane</keyword>
<keyword evidence="1" id="KW-1133">Transmembrane helix</keyword>
<accession>A0A212JUL3</accession>
<organism evidence="2">
    <name type="scientific">uncultured delta proteobacterium</name>
    <dbReference type="NCBI Taxonomy" id="34034"/>
    <lineage>
        <taxon>Bacteria</taxon>
        <taxon>Deltaproteobacteria</taxon>
        <taxon>environmental samples</taxon>
    </lineage>
</organism>
<evidence type="ECO:0000256" key="1">
    <source>
        <dbReference type="SAM" id="Phobius"/>
    </source>
</evidence>
<name>A0A212JUL3_9DELT</name>
<reference evidence="2" key="1">
    <citation type="submission" date="2016-04" db="EMBL/GenBank/DDBJ databases">
        <authorList>
            <person name="Evans L.H."/>
            <person name="Alamgir A."/>
            <person name="Owens N."/>
            <person name="Weber N.D."/>
            <person name="Virtaneva K."/>
            <person name="Barbian K."/>
            <person name="Babar A."/>
            <person name="Rosenke K."/>
        </authorList>
    </citation>
    <scope>NUCLEOTIDE SEQUENCE</scope>
    <source>
        <strain evidence="2">86</strain>
    </source>
</reference>